<dbReference type="AlphaFoldDB" id="D7EAP9"/>
<dbReference type="InterPro" id="IPR056744">
    <property type="entry name" value="TRM5/TYW2-like_N"/>
</dbReference>
<evidence type="ECO:0000259" key="10">
    <source>
        <dbReference type="PROSITE" id="PS51684"/>
    </source>
</evidence>
<reference evidence="11 12" key="1">
    <citation type="submission" date="2010-06" db="EMBL/GenBank/DDBJ databases">
        <title>Complete sequence chromosome of Methanohalobium evestigatum Z-7303.</title>
        <authorList>
            <consortium name="US DOE Joint Genome Institute"/>
            <person name="Lucas S."/>
            <person name="Copeland A."/>
            <person name="Lapidus A."/>
            <person name="Cheng J.-F."/>
            <person name="Bruce D."/>
            <person name="Goodwin L."/>
            <person name="Pitluck S."/>
            <person name="Saunders E."/>
            <person name="Detter J.C."/>
            <person name="Han C."/>
            <person name="Tapia R."/>
            <person name="Land M."/>
            <person name="Hauser L."/>
            <person name="Kyrpides N."/>
            <person name="Mikhailova N."/>
            <person name="Sieprawska-Lupa M."/>
            <person name="Whitman W.B."/>
            <person name="Anderson I."/>
            <person name="Woyke T."/>
        </authorList>
    </citation>
    <scope>NUCLEOTIDE SEQUENCE [LARGE SCALE GENOMIC DNA]</scope>
    <source>
        <strain evidence="12">ATCC BAA-1072 / DSM 3721 / NBRC 107634 / OCM 161 / Z-7303</strain>
    </source>
</reference>
<dbReference type="InterPro" id="IPR056743">
    <property type="entry name" value="TRM5-TYW2-like_MTfase"/>
</dbReference>
<dbReference type="InterPro" id="IPR030382">
    <property type="entry name" value="MeTrfase_TRM5/TYW2"/>
</dbReference>
<keyword evidence="6" id="KW-0819">tRNA processing</keyword>
<comment type="catalytic activity">
    <reaction evidence="9">
        <text>guanosine(37) in tRNA + S-adenosyl-L-methionine = N(1)-methylguanosine(37) in tRNA + S-adenosyl-L-homocysteine + H(+)</text>
        <dbReference type="Rhea" id="RHEA:36899"/>
        <dbReference type="Rhea" id="RHEA-COMP:10145"/>
        <dbReference type="Rhea" id="RHEA-COMP:10147"/>
        <dbReference type="ChEBI" id="CHEBI:15378"/>
        <dbReference type="ChEBI" id="CHEBI:57856"/>
        <dbReference type="ChEBI" id="CHEBI:59789"/>
        <dbReference type="ChEBI" id="CHEBI:73542"/>
        <dbReference type="ChEBI" id="CHEBI:74269"/>
        <dbReference type="EC" id="2.1.1.228"/>
    </reaction>
</comment>
<evidence type="ECO:0000256" key="8">
    <source>
        <dbReference type="ARBA" id="ARBA00033392"/>
    </source>
</evidence>
<feature type="domain" description="SAM-dependent methyltransferase TRM5/TYW2-type" evidence="10">
    <location>
        <begin position="23"/>
        <end position="266"/>
    </location>
</feature>
<evidence type="ECO:0000256" key="9">
    <source>
        <dbReference type="ARBA" id="ARBA00047783"/>
    </source>
</evidence>
<name>D7EAP9_METEZ</name>
<evidence type="ECO:0000256" key="1">
    <source>
        <dbReference type="ARBA" id="ARBA00012807"/>
    </source>
</evidence>
<dbReference type="Pfam" id="PF02475">
    <property type="entry name" value="TRM5-TYW2_MTfase"/>
    <property type="match status" value="1"/>
</dbReference>
<evidence type="ECO:0000313" key="12">
    <source>
        <dbReference type="Proteomes" id="UP000000391"/>
    </source>
</evidence>
<dbReference type="Proteomes" id="UP000000391">
    <property type="component" value="Chromosome"/>
</dbReference>
<dbReference type="Gene3D" id="3.30.300.110">
    <property type="entry name" value="Met-10+ protein-like domains"/>
    <property type="match status" value="1"/>
</dbReference>
<evidence type="ECO:0000256" key="4">
    <source>
        <dbReference type="ARBA" id="ARBA00022679"/>
    </source>
</evidence>
<dbReference type="STRING" id="644295.Metev_2223"/>
<dbReference type="FunFam" id="3.30.300.110:FF:000001">
    <property type="entry name" value="tRNA (guanine(37)-N1)-methyltransferase"/>
    <property type="match status" value="1"/>
</dbReference>
<sequence>MNLRNQLENKVPEHLLGNVPKRFDIIGDIAVVSIPYELDTYKFDIARAITAVHRNVKTILNKTNKVDGYKRTSDFKILFGNETITTHREHGFSYKFDVGKVFFNNRLSYERQRLIAKINPYEKILIPFCGVGPFAIPAAFYGFKAVAIEKNPEAFKWLQENVCLNKVKDSITLIQKDVTDISTFLNSYDFDRVIVPTPYGMDNILLYIAEFVKSKGFIHFYTFKPESEIPDFIDSAKTLGLETVYYRRCGNVAPGIIRWGIDFKKM</sequence>
<dbReference type="GeneID" id="9347887"/>
<dbReference type="HOGENOM" id="CLU_022610_0_0_2"/>
<proteinExistence type="predicted"/>
<accession>D7EAP9</accession>
<protein>
    <recommendedName>
        <fullName evidence="1">tRNA (guanine(37)-N(1))-methyltransferase</fullName>
        <ecNumber evidence="1">2.1.1.228</ecNumber>
    </recommendedName>
    <alternativeName>
        <fullName evidence="7">M1G-methyltransferase</fullName>
    </alternativeName>
    <alternativeName>
        <fullName evidence="8">tRNA [GM37] methyltransferase</fullName>
    </alternativeName>
</protein>
<evidence type="ECO:0000256" key="5">
    <source>
        <dbReference type="ARBA" id="ARBA00022691"/>
    </source>
</evidence>
<dbReference type="EC" id="2.1.1.228" evidence="1"/>
<dbReference type="OrthoDB" id="8079at2157"/>
<keyword evidence="5" id="KW-0949">S-adenosyl-L-methionine</keyword>
<evidence type="ECO:0000256" key="6">
    <source>
        <dbReference type="ARBA" id="ARBA00022694"/>
    </source>
</evidence>
<dbReference type="GO" id="GO:0052906">
    <property type="term" value="F:tRNA (guanine(37)-N1)-methyltransferase activity"/>
    <property type="evidence" value="ECO:0007669"/>
    <property type="project" value="UniProtKB-EC"/>
</dbReference>
<dbReference type="Pfam" id="PF25133">
    <property type="entry name" value="TYW2_N_2"/>
    <property type="match status" value="1"/>
</dbReference>
<keyword evidence="2" id="KW-0963">Cytoplasm</keyword>
<dbReference type="PROSITE" id="PS51684">
    <property type="entry name" value="SAM_MT_TRM5_TYW2"/>
    <property type="match status" value="1"/>
</dbReference>
<keyword evidence="12" id="KW-1185">Reference proteome</keyword>
<evidence type="ECO:0000313" key="11">
    <source>
        <dbReference type="EMBL" id="ADI75048.1"/>
    </source>
</evidence>
<evidence type="ECO:0000256" key="7">
    <source>
        <dbReference type="ARBA" id="ARBA00029736"/>
    </source>
</evidence>
<keyword evidence="3" id="KW-0489">Methyltransferase</keyword>
<dbReference type="KEGG" id="mev:Metev_2223"/>
<evidence type="ECO:0000256" key="3">
    <source>
        <dbReference type="ARBA" id="ARBA00022603"/>
    </source>
</evidence>
<gene>
    <name evidence="11" type="ordered locus">Metev_2223</name>
</gene>
<dbReference type="GO" id="GO:0005737">
    <property type="term" value="C:cytoplasm"/>
    <property type="evidence" value="ECO:0007669"/>
    <property type="project" value="TreeGrafter"/>
</dbReference>
<dbReference type="CDD" id="cd02440">
    <property type="entry name" value="AdoMet_MTases"/>
    <property type="match status" value="1"/>
</dbReference>
<dbReference type="InterPro" id="IPR029063">
    <property type="entry name" value="SAM-dependent_MTases_sf"/>
</dbReference>
<dbReference type="Gene3D" id="3.40.50.150">
    <property type="entry name" value="Vaccinia Virus protein VP39"/>
    <property type="match status" value="1"/>
</dbReference>
<organism evidence="11 12">
    <name type="scientific">Methanohalobium evestigatum (strain ATCC BAA-1072 / DSM 3721 / NBRC 107634 / OCM 161 / Z-7303)</name>
    <dbReference type="NCBI Taxonomy" id="644295"/>
    <lineage>
        <taxon>Archaea</taxon>
        <taxon>Methanobacteriati</taxon>
        <taxon>Methanobacteriota</taxon>
        <taxon>Stenosarchaea group</taxon>
        <taxon>Methanomicrobia</taxon>
        <taxon>Methanosarcinales</taxon>
        <taxon>Methanosarcinaceae</taxon>
        <taxon>Methanohalobium</taxon>
    </lineage>
</organism>
<keyword evidence="4" id="KW-0808">Transferase</keyword>
<dbReference type="SUPFAM" id="SSF53335">
    <property type="entry name" value="S-adenosyl-L-methionine-dependent methyltransferases"/>
    <property type="match status" value="1"/>
</dbReference>
<dbReference type="EMBL" id="CP002069">
    <property type="protein sequence ID" value="ADI75048.1"/>
    <property type="molecule type" value="Genomic_DNA"/>
</dbReference>
<dbReference type="PANTHER" id="PTHR23245">
    <property type="entry name" value="TRNA METHYLTRANSFERASE"/>
    <property type="match status" value="1"/>
</dbReference>
<dbReference type="PANTHER" id="PTHR23245:SF36">
    <property type="entry name" value="TRNA (GUANINE(37)-N1)-METHYLTRANSFERASE"/>
    <property type="match status" value="1"/>
</dbReference>
<dbReference type="GO" id="GO:0002939">
    <property type="term" value="P:tRNA N1-guanine methylation"/>
    <property type="evidence" value="ECO:0007669"/>
    <property type="project" value="TreeGrafter"/>
</dbReference>
<evidence type="ECO:0000256" key="2">
    <source>
        <dbReference type="ARBA" id="ARBA00022490"/>
    </source>
</evidence>
<dbReference type="RefSeq" id="WP_013195613.1">
    <property type="nucleotide sequence ID" value="NC_014253.1"/>
</dbReference>